<dbReference type="OrthoDB" id="194443at2759"/>
<feature type="non-terminal residue" evidence="2">
    <location>
        <position position="150"/>
    </location>
</feature>
<dbReference type="InterPro" id="IPR000210">
    <property type="entry name" value="BTB/POZ_dom"/>
</dbReference>
<reference evidence="2" key="1">
    <citation type="journal article" date="2020" name="Stud. Mycol.">
        <title>101 Dothideomycetes genomes: a test case for predicting lifestyles and emergence of pathogens.</title>
        <authorList>
            <person name="Haridas S."/>
            <person name="Albert R."/>
            <person name="Binder M."/>
            <person name="Bloem J."/>
            <person name="Labutti K."/>
            <person name="Salamov A."/>
            <person name="Andreopoulos B."/>
            <person name="Baker S."/>
            <person name="Barry K."/>
            <person name="Bills G."/>
            <person name="Bluhm B."/>
            <person name="Cannon C."/>
            <person name="Castanera R."/>
            <person name="Culley D."/>
            <person name="Daum C."/>
            <person name="Ezra D."/>
            <person name="Gonzalez J."/>
            <person name="Henrissat B."/>
            <person name="Kuo A."/>
            <person name="Liang C."/>
            <person name="Lipzen A."/>
            <person name="Lutzoni F."/>
            <person name="Magnuson J."/>
            <person name="Mondo S."/>
            <person name="Nolan M."/>
            <person name="Ohm R."/>
            <person name="Pangilinan J."/>
            <person name="Park H.-J."/>
            <person name="Ramirez L."/>
            <person name="Alfaro M."/>
            <person name="Sun H."/>
            <person name="Tritt A."/>
            <person name="Yoshinaga Y."/>
            <person name="Zwiers L.-H."/>
            <person name="Turgeon B."/>
            <person name="Goodwin S."/>
            <person name="Spatafora J."/>
            <person name="Crous P."/>
            <person name="Grigoriev I."/>
        </authorList>
    </citation>
    <scope>NUCLEOTIDE SEQUENCE</scope>
    <source>
        <strain evidence="2">CBS 627.86</strain>
    </source>
</reference>
<dbReference type="AlphaFoldDB" id="A0A6A5ZEZ0"/>
<gene>
    <name evidence="2" type="ORF">BDV96DRAFT_462079</name>
</gene>
<dbReference type="PANTHER" id="PTHR47843:SF2">
    <property type="entry name" value="BTB DOMAIN-CONTAINING PROTEIN"/>
    <property type="match status" value="1"/>
</dbReference>
<dbReference type="PANTHER" id="PTHR47843">
    <property type="entry name" value="BTB DOMAIN-CONTAINING PROTEIN-RELATED"/>
    <property type="match status" value="1"/>
</dbReference>
<dbReference type="EMBL" id="ML977318">
    <property type="protein sequence ID" value="KAF2117816.1"/>
    <property type="molecule type" value="Genomic_DNA"/>
</dbReference>
<proteinExistence type="predicted"/>
<dbReference type="CDD" id="cd18186">
    <property type="entry name" value="BTB_POZ_ZBTB_KLHL-like"/>
    <property type="match status" value="1"/>
</dbReference>
<sequence length="150" mass="17341">TVVVKVGAEGKEYHVHKRLLTHYSDYFKGALNNGTFKEAEDGVVVISDVDICTFEGFVEYLYTQALSPGKEWKPAHLELEEPETERIDLYLTRSYVFADRFLVAGMKKWVMDMAYDYFEDSTPWYITVNYAYENLPEGSPFLELLVDAHC</sequence>
<dbReference type="SUPFAM" id="SSF54695">
    <property type="entry name" value="POZ domain"/>
    <property type="match status" value="1"/>
</dbReference>
<feature type="non-terminal residue" evidence="2">
    <location>
        <position position="1"/>
    </location>
</feature>
<dbReference type="Pfam" id="PF00651">
    <property type="entry name" value="BTB"/>
    <property type="match status" value="1"/>
</dbReference>
<evidence type="ECO:0000313" key="3">
    <source>
        <dbReference type="Proteomes" id="UP000799770"/>
    </source>
</evidence>
<evidence type="ECO:0000259" key="1">
    <source>
        <dbReference type="PROSITE" id="PS50097"/>
    </source>
</evidence>
<name>A0A6A5ZEZ0_9PLEO</name>
<protein>
    <recommendedName>
        <fullName evidence="1">BTB domain-containing protein</fullName>
    </recommendedName>
</protein>
<accession>A0A6A5ZEZ0</accession>
<dbReference type="Proteomes" id="UP000799770">
    <property type="component" value="Unassembled WGS sequence"/>
</dbReference>
<dbReference type="Gene3D" id="3.30.710.10">
    <property type="entry name" value="Potassium Channel Kv1.1, Chain A"/>
    <property type="match status" value="1"/>
</dbReference>
<organism evidence="2 3">
    <name type="scientific">Lophiotrema nucula</name>
    <dbReference type="NCBI Taxonomy" id="690887"/>
    <lineage>
        <taxon>Eukaryota</taxon>
        <taxon>Fungi</taxon>
        <taxon>Dikarya</taxon>
        <taxon>Ascomycota</taxon>
        <taxon>Pezizomycotina</taxon>
        <taxon>Dothideomycetes</taxon>
        <taxon>Pleosporomycetidae</taxon>
        <taxon>Pleosporales</taxon>
        <taxon>Lophiotremataceae</taxon>
        <taxon>Lophiotrema</taxon>
    </lineage>
</organism>
<dbReference type="InterPro" id="IPR011333">
    <property type="entry name" value="SKP1/BTB/POZ_sf"/>
</dbReference>
<dbReference type="SMART" id="SM00225">
    <property type="entry name" value="BTB"/>
    <property type="match status" value="1"/>
</dbReference>
<feature type="domain" description="BTB" evidence="1">
    <location>
        <begin position="1"/>
        <end position="70"/>
    </location>
</feature>
<dbReference type="PROSITE" id="PS50097">
    <property type="entry name" value="BTB"/>
    <property type="match status" value="1"/>
</dbReference>
<evidence type="ECO:0000313" key="2">
    <source>
        <dbReference type="EMBL" id="KAF2117816.1"/>
    </source>
</evidence>
<keyword evidence="3" id="KW-1185">Reference proteome</keyword>